<dbReference type="GeneID" id="106176778"/>
<accession>A0A1S3JXG9</accession>
<proteinExistence type="predicted"/>
<dbReference type="Pfam" id="PF05742">
    <property type="entry name" value="TANGO2"/>
    <property type="match status" value="1"/>
</dbReference>
<evidence type="ECO:0000313" key="2">
    <source>
        <dbReference type="RefSeq" id="XP_013414756.1"/>
    </source>
</evidence>
<name>A0A1S3JXG9_LINAN</name>
<reference evidence="2 3" key="1">
    <citation type="submission" date="2025-04" db="UniProtKB">
        <authorList>
            <consortium name="RefSeq"/>
        </authorList>
    </citation>
    <scope>IDENTIFICATION</scope>
    <source>
        <tissue evidence="2 3">Gonads</tissue>
    </source>
</reference>
<dbReference type="RefSeq" id="XP_013414757.1">
    <property type="nucleotide sequence ID" value="XM_013559303.1"/>
</dbReference>
<dbReference type="InterPro" id="IPR008551">
    <property type="entry name" value="TANGO2"/>
</dbReference>
<dbReference type="RefSeq" id="XP_013414756.1">
    <property type="nucleotide sequence ID" value="XM_013559302.1"/>
</dbReference>
<dbReference type="STRING" id="7574.A0A1S3JXG9"/>
<evidence type="ECO:0000313" key="1">
    <source>
        <dbReference type="Proteomes" id="UP000085678"/>
    </source>
</evidence>
<organism evidence="1 2">
    <name type="scientific">Lingula anatina</name>
    <name type="common">Brachiopod</name>
    <name type="synonym">Lingula unguis</name>
    <dbReference type="NCBI Taxonomy" id="7574"/>
    <lineage>
        <taxon>Eukaryota</taxon>
        <taxon>Metazoa</taxon>
        <taxon>Spiralia</taxon>
        <taxon>Lophotrochozoa</taxon>
        <taxon>Brachiopoda</taxon>
        <taxon>Linguliformea</taxon>
        <taxon>Lingulata</taxon>
        <taxon>Lingulida</taxon>
        <taxon>Linguloidea</taxon>
        <taxon>Lingulidae</taxon>
        <taxon>Lingula</taxon>
    </lineage>
</organism>
<dbReference type="GO" id="GO:0005794">
    <property type="term" value="C:Golgi apparatus"/>
    <property type="evidence" value="ECO:0007669"/>
    <property type="project" value="TreeGrafter"/>
</dbReference>
<gene>
    <name evidence="2 3" type="primary">LOC106176778</name>
</gene>
<dbReference type="OrthoDB" id="191601at2759"/>
<dbReference type="PANTHER" id="PTHR17985">
    <property type="entry name" value="SER/THR-RICH PROTEIN T10 IN DGCR REGION"/>
    <property type="match status" value="1"/>
</dbReference>
<evidence type="ECO:0000313" key="3">
    <source>
        <dbReference type="RefSeq" id="XP_013414757.1"/>
    </source>
</evidence>
<dbReference type="GO" id="GO:0009306">
    <property type="term" value="P:protein secretion"/>
    <property type="evidence" value="ECO:0007669"/>
    <property type="project" value="TreeGrafter"/>
</dbReference>
<dbReference type="AlphaFoldDB" id="A0A1S3JXG9"/>
<protein>
    <submittedName>
        <fullName evidence="2 3">Transport and Golgi organization 2 homolog</fullName>
    </submittedName>
</protein>
<dbReference type="GO" id="GO:0007030">
    <property type="term" value="P:Golgi organization"/>
    <property type="evidence" value="ECO:0007669"/>
    <property type="project" value="TreeGrafter"/>
</dbReference>
<sequence length="284" mass="32062">MCILFLYINPSSSGQGYDIILASNRDEFFNRPTKLADFWDDAPDCIGGIDLMPGRGSGTWLGLSKAGKIGILLNILQKDLDPQAKGRGYIVRDFIKGNVSSQEHLAMVQKDTKMVAYNQFNIILLEKRDNGKCCKVMLYDNVRGCDPEEIGPGFLAAGNSTIDQPWKKVEAGKKKFQSIVSENNSLSCKDQLMKELMALLNDETRNFPDPILEKQGAHYSTEVLEQRSAIYVKIPSMDYGTRTNTIILIDGQGNCTYLERTLKEPVNLEQPDYEERKYEFHLNK</sequence>
<dbReference type="OMA" id="FAWRPGH"/>
<dbReference type="KEGG" id="lak:106176778"/>
<dbReference type="Proteomes" id="UP000085678">
    <property type="component" value="Unplaced"/>
</dbReference>
<dbReference type="PANTHER" id="PTHR17985:SF8">
    <property type="entry name" value="TRANSPORT AND GOLGI ORGANIZATION PROTEIN 2 HOMOLOG"/>
    <property type="match status" value="1"/>
</dbReference>
<keyword evidence="1" id="KW-1185">Reference proteome</keyword>